<dbReference type="RefSeq" id="WP_233720981.1">
    <property type="nucleotide sequence ID" value="NZ_JAJUWU010000019.1"/>
</dbReference>
<dbReference type="Gene3D" id="3.40.50.300">
    <property type="entry name" value="P-loop containing nucleotide triphosphate hydrolases"/>
    <property type="match status" value="1"/>
</dbReference>
<evidence type="ECO:0000256" key="5">
    <source>
        <dbReference type="ARBA" id="ARBA00022741"/>
    </source>
</evidence>
<keyword evidence="3" id="KW-0813">Transport</keyword>
<sequence>MARIRLDHIRHAYSPELAKANNYALREVDTVFEDGGAYALLGPSGCGKTTLLNIISGLLSPSEGHVRFDDRDVTLLSPEARNIAQVFQFPVIYDTMTVRENLAFPLKNRKVPKAEIGPRVDDMLRRIGLERKADRKARGLTADEKQKISLGRGLVRSDVAAILFDEPLTVIDPHMKWQLRSELKQLHREFQMTMVYVTHDQTEALTFADKVVVMYAGEVVQIGTPEELFARPQHTFVGYFIGSPGMNVLPCDLDGGDAIVSGERVKLPAGLSAATPKKRVELGIRPEFVSLVPRGEGIPVTVEKVEDIGSEKIVRARLGEHRLSAVVAEDRTIPADADVAFAADRLNLYADSWLVERG</sequence>
<dbReference type="InterPro" id="IPR040582">
    <property type="entry name" value="OB_MalK-like"/>
</dbReference>
<evidence type="ECO:0000259" key="8">
    <source>
        <dbReference type="PROSITE" id="PS50893"/>
    </source>
</evidence>
<keyword evidence="10" id="KW-1185">Reference proteome</keyword>
<dbReference type="InterPro" id="IPR015853">
    <property type="entry name" value="ABC_transpr_FbpC"/>
</dbReference>
<name>A0A9X1P636_9HYPH</name>
<evidence type="ECO:0000256" key="7">
    <source>
        <dbReference type="ARBA" id="ARBA00023136"/>
    </source>
</evidence>
<dbReference type="InterPro" id="IPR047641">
    <property type="entry name" value="ABC_transpr_MalK/UgpC-like"/>
</dbReference>
<organism evidence="9 10">
    <name type="scientific">Jiella avicenniae</name>
    <dbReference type="NCBI Taxonomy" id="2907202"/>
    <lineage>
        <taxon>Bacteria</taxon>
        <taxon>Pseudomonadati</taxon>
        <taxon>Pseudomonadota</taxon>
        <taxon>Alphaproteobacteria</taxon>
        <taxon>Hyphomicrobiales</taxon>
        <taxon>Aurantimonadaceae</taxon>
        <taxon>Jiella</taxon>
    </lineage>
</organism>
<dbReference type="PANTHER" id="PTHR43875:SF14">
    <property type="entry name" value="ABC TRANSPORTER ATP-BINDING PROTEIN"/>
    <property type="match status" value="1"/>
</dbReference>
<keyword evidence="5" id="KW-0547">Nucleotide-binding</keyword>
<dbReference type="CDD" id="cd03259">
    <property type="entry name" value="ABC_Carb_Solutes_like"/>
    <property type="match status" value="1"/>
</dbReference>
<evidence type="ECO:0000256" key="1">
    <source>
        <dbReference type="ARBA" id="ARBA00004417"/>
    </source>
</evidence>
<dbReference type="PANTHER" id="PTHR43875">
    <property type="entry name" value="MALTODEXTRIN IMPORT ATP-BINDING PROTEIN MSMX"/>
    <property type="match status" value="1"/>
</dbReference>
<dbReference type="Gene3D" id="2.40.50.140">
    <property type="entry name" value="Nucleic acid-binding proteins"/>
    <property type="match status" value="1"/>
</dbReference>
<comment type="caution">
    <text evidence="9">The sequence shown here is derived from an EMBL/GenBank/DDBJ whole genome shotgun (WGS) entry which is preliminary data.</text>
</comment>
<keyword evidence="6 9" id="KW-0067">ATP-binding</keyword>
<dbReference type="InterPro" id="IPR008995">
    <property type="entry name" value="Mo/tungstate-bd_C_term_dom"/>
</dbReference>
<gene>
    <name evidence="9" type="ORF">LZD57_18445</name>
</gene>
<dbReference type="FunFam" id="3.40.50.300:FF:000042">
    <property type="entry name" value="Maltose/maltodextrin ABC transporter, ATP-binding protein"/>
    <property type="match status" value="1"/>
</dbReference>
<reference evidence="9" key="1">
    <citation type="submission" date="2022-01" db="EMBL/GenBank/DDBJ databases">
        <title>Jiella avicenniae sp. nov., a novel endophytic bacterium isolated from bark of Avicennia marina.</title>
        <authorList>
            <person name="Tuo L."/>
        </authorList>
    </citation>
    <scope>NUCLEOTIDE SEQUENCE</scope>
    <source>
        <strain evidence="9">CBK1P-4</strain>
    </source>
</reference>
<dbReference type="SUPFAM" id="SSF50331">
    <property type="entry name" value="MOP-like"/>
    <property type="match status" value="1"/>
</dbReference>
<keyword evidence="4" id="KW-1003">Cell membrane</keyword>
<dbReference type="GO" id="GO:0016887">
    <property type="term" value="F:ATP hydrolysis activity"/>
    <property type="evidence" value="ECO:0007669"/>
    <property type="project" value="InterPro"/>
</dbReference>
<dbReference type="InterPro" id="IPR003439">
    <property type="entry name" value="ABC_transporter-like_ATP-bd"/>
</dbReference>
<protein>
    <submittedName>
        <fullName evidence="9">ABC transporter ATP-binding protein</fullName>
    </submittedName>
</protein>
<dbReference type="InterPro" id="IPR012340">
    <property type="entry name" value="NA-bd_OB-fold"/>
</dbReference>
<dbReference type="EMBL" id="JAJUWU010000019">
    <property type="protein sequence ID" value="MCE7029973.1"/>
    <property type="molecule type" value="Genomic_DNA"/>
</dbReference>
<feature type="domain" description="ABC transporter" evidence="8">
    <location>
        <begin position="4"/>
        <end position="241"/>
    </location>
</feature>
<evidence type="ECO:0000256" key="6">
    <source>
        <dbReference type="ARBA" id="ARBA00022840"/>
    </source>
</evidence>
<proteinExistence type="inferred from homology"/>
<dbReference type="GO" id="GO:0015408">
    <property type="term" value="F:ABC-type ferric iron transporter activity"/>
    <property type="evidence" value="ECO:0007669"/>
    <property type="project" value="InterPro"/>
</dbReference>
<comment type="similarity">
    <text evidence="2">Belongs to the ABC transporter superfamily.</text>
</comment>
<dbReference type="AlphaFoldDB" id="A0A9X1P636"/>
<dbReference type="InterPro" id="IPR003593">
    <property type="entry name" value="AAA+_ATPase"/>
</dbReference>
<dbReference type="Gene3D" id="2.40.50.100">
    <property type="match status" value="1"/>
</dbReference>
<evidence type="ECO:0000256" key="4">
    <source>
        <dbReference type="ARBA" id="ARBA00022475"/>
    </source>
</evidence>
<dbReference type="Pfam" id="PF17912">
    <property type="entry name" value="OB_MalK"/>
    <property type="match status" value="1"/>
</dbReference>
<dbReference type="Pfam" id="PF00005">
    <property type="entry name" value="ABC_tran"/>
    <property type="match status" value="1"/>
</dbReference>
<dbReference type="SUPFAM" id="SSF52540">
    <property type="entry name" value="P-loop containing nucleoside triphosphate hydrolases"/>
    <property type="match status" value="1"/>
</dbReference>
<evidence type="ECO:0000256" key="2">
    <source>
        <dbReference type="ARBA" id="ARBA00005417"/>
    </source>
</evidence>
<dbReference type="Proteomes" id="UP001139035">
    <property type="component" value="Unassembled WGS sequence"/>
</dbReference>
<evidence type="ECO:0000256" key="3">
    <source>
        <dbReference type="ARBA" id="ARBA00022448"/>
    </source>
</evidence>
<dbReference type="GO" id="GO:0055052">
    <property type="term" value="C:ATP-binding cassette (ABC) transporter complex, substrate-binding subunit-containing"/>
    <property type="evidence" value="ECO:0007669"/>
    <property type="project" value="TreeGrafter"/>
</dbReference>
<dbReference type="PROSITE" id="PS50893">
    <property type="entry name" value="ABC_TRANSPORTER_2"/>
    <property type="match status" value="1"/>
</dbReference>
<dbReference type="SMART" id="SM00382">
    <property type="entry name" value="AAA"/>
    <property type="match status" value="1"/>
</dbReference>
<evidence type="ECO:0000313" key="9">
    <source>
        <dbReference type="EMBL" id="MCE7029973.1"/>
    </source>
</evidence>
<evidence type="ECO:0000313" key="10">
    <source>
        <dbReference type="Proteomes" id="UP001139035"/>
    </source>
</evidence>
<comment type="subcellular location">
    <subcellularLocation>
        <location evidence="1">Cell inner membrane</location>
        <topology evidence="1">Peripheral membrane protein</topology>
    </subcellularLocation>
</comment>
<dbReference type="GO" id="GO:0005524">
    <property type="term" value="F:ATP binding"/>
    <property type="evidence" value="ECO:0007669"/>
    <property type="project" value="UniProtKB-KW"/>
</dbReference>
<keyword evidence="7" id="KW-0472">Membrane</keyword>
<dbReference type="InterPro" id="IPR027417">
    <property type="entry name" value="P-loop_NTPase"/>
</dbReference>
<accession>A0A9X1P636</accession>